<dbReference type="STRING" id="1314674.A0A0D7BRJ4"/>
<accession>A0A0D7BRJ4</accession>
<dbReference type="GO" id="GO:0030686">
    <property type="term" value="C:90S preribosome"/>
    <property type="evidence" value="ECO:0007669"/>
    <property type="project" value="InterPro"/>
</dbReference>
<comment type="subcellular location">
    <subcellularLocation>
        <location evidence="1">Nucleus</location>
        <location evidence="1">Nucleolus</location>
    </subcellularLocation>
</comment>
<dbReference type="InterPro" id="IPR028160">
    <property type="entry name" value="Slx9-like"/>
</dbReference>
<evidence type="ECO:0000256" key="1">
    <source>
        <dbReference type="ARBA" id="ARBA00004604"/>
    </source>
</evidence>
<dbReference type="PANTHER" id="PTHR31109:SF2">
    <property type="entry name" value="RIBOSOME BIOGENESIS PROTEIN SLX9 HOMOLOG"/>
    <property type="match status" value="1"/>
</dbReference>
<feature type="compositionally biased region" description="Basic and acidic residues" evidence="5">
    <location>
        <begin position="111"/>
        <end position="125"/>
    </location>
</feature>
<evidence type="ECO:0000256" key="4">
    <source>
        <dbReference type="ARBA" id="ARBA00023242"/>
    </source>
</evidence>
<keyword evidence="7" id="KW-1185">Reference proteome</keyword>
<gene>
    <name evidence="6" type="ORF">CYLTODRAFT_417627</name>
</gene>
<proteinExistence type="inferred from homology"/>
<dbReference type="OrthoDB" id="18703at2759"/>
<evidence type="ECO:0000256" key="3">
    <source>
        <dbReference type="ARBA" id="ARBA00021321"/>
    </source>
</evidence>
<dbReference type="Pfam" id="PF15341">
    <property type="entry name" value="SLX9"/>
    <property type="match status" value="1"/>
</dbReference>
<feature type="compositionally biased region" description="Basic residues" evidence="5">
    <location>
        <begin position="75"/>
        <end position="84"/>
    </location>
</feature>
<evidence type="ECO:0000313" key="7">
    <source>
        <dbReference type="Proteomes" id="UP000054007"/>
    </source>
</evidence>
<evidence type="ECO:0000256" key="2">
    <source>
        <dbReference type="ARBA" id="ARBA00011022"/>
    </source>
</evidence>
<feature type="region of interest" description="Disordered" evidence="5">
    <location>
        <begin position="54"/>
        <end position="150"/>
    </location>
</feature>
<dbReference type="EMBL" id="KN880440">
    <property type="protein sequence ID" value="KIY72850.1"/>
    <property type="molecule type" value="Genomic_DNA"/>
</dbReference>
<name>A0A0D7BRJ4_9AGAR</name>
<dbReference type="GO" id="GO:0000462">
    <property type="term" value="P:maturation of SSU-rRNA from tricistronic rRNA transcript (SSU-rRNA, 5.8S rRNA, LSU-rRNA)"/>
    <property type="evidence" value="ECO:0007669"/>
    <property type="project" value="InterPro"/>
</dbReference>
<dbReference type="AlphaFoldDB" id="A0A0D7BRJ4"/>
<dbReference type="PANTHER" id="PTHR31109">
    <property type="entry name" value="PROTEIN FAM207A"/>
    <property type="match status" value="1"/>
</dbReference>
<feature type="compositionally biased region" description="Basic and acidic residues" evidence="5">
    <location>
        <begin position="138"/>
        <end position="150"/>
    </location>
</feature>
<evidence type="ECO:0000256" key="5">
    <source>
        <dbReference type="SAM" id="MobiDB-lite"/>
    </source>
</evidence>
<comment type="similarity">
    <text evidence="2">Belongs to the SLX9 family.</text>
</comment>
<dbReference type="Proteomes" id="UP000054007">
    <property type="component" value="Unassembled WGS sequence"/>
</dbReference>
<sequence length="185" mass="21018">MPKEARKKINARHAISPKTVKLLDTIRSTEEPIPVLPVPAALDDGLVSSEEKGKRAKFDALQQRISESSAPYSKSHSRRLKRKAKEQLAGNDMSELLNTLQPEIEEEDASPADKLRQKRALEKNRTIGKGKKSTLSETQRRKELERERQRIPLVLSNPEFSKNPFEAIRTHARNTLVQHSQESKP</sequence>
<dbReference type="GO" id="GO:0030688">
    <property type="term" value="C:preribosome, small subunit precursor"/>
    <property type="evidence" value="ECO:0007669"/>
    <property type="project" value="InterPro"/>
</dbReference>
<dbReference type="GO" id="GO:0005730">
    <property type="term" value="C:nucleolus"/>
    <property type="evidence" value="ECO:0007669"/>
    <property type="project" value="UniProtKB-SubCell"/>
</dbReference>
<keyword evidence="4" id="KW-0539">Nucleus</keyword>
<feature type="compositionally biased region" description="Polar residues" evidence="5">
    <location>
        <begin position="63"/>
        <end position="74"/>
    </location>
</feature>
<evidence type="ECO:0000313" key="6">
    <source>
        <dbReference type="EMBL" id="KIY72850.1"/>
    </source>
</evidence>
<protein>
    <recommendedName>
        <fullName evidence="3">Ribosome biogenesis protein SLX9</fullName>
    </recommendedName>
</protein>
<organism evidence="6 7">
    <name type="scientific">Cylindrobasidium torrendii FP15055 ss-10</name>
    <dbReference type="NCBI Taxonomy" id="1314674"/>
    <lineage>
        <taxon>Eukaryota</taxon>
        <taxon>Fungi</taxon>
        <taxon>Dikarya</taxon>
        <taxon>Basidiomycota</taxon>
        <taxon>Agaricomycotina</taxon>
        <taxon>Agaricomycetes</taxon>
        <taxon>Agaricomycetidae</taxon>
        <taxon>Agaricales</taxon>
        <taxon>Marasmiineae</taxon>
        <taxon>Physalacriaceae</taxon>
        <taxon>Cylindrobasidium</taxon>
    </lineage>
</organism>
<reference evidence="6 7" key="1">
    <citation type="journal article" date="2015" name="Fungal Genet. Biol.">
        <title>Evolution of novel wood decay mechanisms in Agaricales revealed by the genome sequences of Fistulina hepatica and Cylindrobasidium torrendii.</title>
        <authorList>
            <person name="Floudas D."/>
            <person name="Held B.W."/>
            <person name="Riley R."/>
            <person name="Nagy L.G."/>
            <person name="Koehler G."/>
            <person name="Ransdell A.S."/>
            <person name="Younus H."/>
            <person name="Chow J."/>
            <person name="Chiniquy J."/>
            <person name="Lipzen A."/>
            <person name="Tritt A."/>
            <person name="Sun H."/>
            <person name="Haridas S."/>
            <person name="LaButti K."/>
            <person name="Ohm R.A."/>
            <person name="Kues U."/>
            <person name="Blanchette R.A."/>
            <person name="Grigoriev I.V."/>
            <person name="Minto R.E."/>
            <person name="Hibbett D.S."/>
        </authorList>
    </citation>
    <scope>NUCLEOTIDE SEQUENCE [LARGE SCALE GENOMIC DNA]</scope>
    <source>
        <strain evidence="6 7">FP15055 ss-10</strain>
    </source>
</reference>